<name>A0A2T4YPH2_9SPHN</name>
<feature type="chain" id="PRO_5015767323" evidence="1">
    <location>
        <begin position="30"/>
        <end position="606"/>
    </location>
</feature>
<dbReference type="Proteomes" id="UP000240996">
    <property type="component" value="Unassembled WGS sequence"/>
</dbReference>
<dbReference type="AlphaFoldDB" id="A0A2T4YPH2"/>
<organism evidence="2 3">
    <name type="scientific">Sphingomonas aerolata</name>
    <dbReference type="NCBI Taxonomy" id="185951"/>
    <lineage>
        <taxon>Bacteria</taxon>
        <taxon>Pseudomonadati</taxon>
        <taxon>Pseudomonadota</taxon>
        <taxon>Alphaproteobacteria</taxon>
        <taxon>Sphingomonadales</taxon>
        <taxon>Sphingomonadaceae</taxon>
        <taxon>Sphingomonas</taxon>
    </lineage>
</organism>
<dbReference type="Pfam" id="PF05960">
    <property type="entry name" value="DUF885"/>
    <property type="match status" value="1"/>
</dbReference>
<keyword evidence="3" id="KW-1185">Reference proteome</keyword>
<proteinExistence type="predicted"/>
<keyword evidence="1" id="KW-0732">Signal</keyword>
<evidence type="ECO:0000256" key="1">
    <source>
        <dbReference type="SAM" id="SignalP"/>
    </source>
</evidence>
<dbReference type="PROSITE" id="PS51318">
    <property type="entry name" value="TAT"/>
    <property type="match status" value="1"/>
</dbReference>
<dbReference type="PANTHER" id="PTHR33361:SF2">
    <property type="entry name" value="DUF885 DOMAIN-CONTAINING PROTEIN"/>
    <property type="match status" value="1"/>
</dbReference>
<dbReference type="EMBL" id="PZZN01000002">
    <property type="protein sequence ID" value="PTM45418.1"/>
    <property type="molecule type" value="Genomic_DNA"/>
</dbReference>
<dbReference type="InterPro" id="IPR010281">
    <property type="entry name" value="DUF885"/>
</dbReference>
<accession>A0A2T4YPH2</accession>
<protein>
    <submittedName>
        <fullName evidence="2">Uncharacterized protein (DUF885 family)</fullName>
    </submittedName>
</protein>
<comment type="caution">
    <text evidence="2">The sequence shown here is derived from an EMBL/GenBank/DDBJ whole genome shotgun (WGS) entry which is preliminary data.</text>
</comment>
<gene>
    <name evidence="2" type="ORF">C8J24_1633</name>
</gene>
<evidence type="ECO:0000313" key="3">
    <source>
        <dbReference type="Proteomes" id="UP000240996"/>
    </source>
</evidence>
<reference evidence="2 3" key="1">
    <citation type="submission" date="2018-04" db="EMBL/GenBank/DDBJ databases">
        <title>Genomic Encyclopedia of Type Strains, Phase III (KMG-III): the genomes of soil and plant-associated and newly described type strains.</title>
        <authorList>
            <person name="Whitman W."/>
        </authorList>
    </citation>
    <scope>NUCLEOTIDE SEQUENCE [LARGE SCALE GENOMIC DNA]</scope>
    <source>
        <strain evidence="2 3">NW12</strain>
    </source>
</reference>
<dbReference type="RefSeq" id="WP_167396724.1">
    <property type="nucleotide sequence ID" value="NZ_PZZN01000002.1"/>
</dbReference>
<dbReference type="PANTHER" id="PTHR33361">
    <property type="entry name" value="GLR0591 PROTEIN"/>
    <property type="match status" value="1"/>
</dbReference>
<dbReference type="InterPro" id="IPR006311">
    <property type="entry name" value="TAT_signal"/>
</dbReference>
<evidence type="ECO:0000313" key="2">
    <source>
        <dbReference type="EMBL" id="PTM45418.1"/>
    </source>
</evidence>
<feature type="signal peptide" evidence="1">
    <location>
        <begin position="1"/>
        <end position="29"/>
    </location>
</feature>
<sequence>MSLKIHRRAVLAGTMLGGAASLVPALAQAAEAPATPLSRLFDQLVQAQLRRSPESATSLGLDTGANADLRAKLSDQSATGIAAARTQTKVELAQLAAIDRAGLSPAERIDLDCVVYTRRSAAAVQAFDFGGTSYGPSPYVVSQLSGAYQSVPDFLDTKHRIETKGDADAYLQRLQAFAGQIDANTARMRHDAGVGVVAPDFILDLALDQMTKTRQPASEALVVQSLVRRAAAKGLGESYGRDAARIYDAAVLPALDRQIAATRDLRRTATHDAGVWKLKEGAAFYPAALHATTTTNLSPDEVHRFGLDQAKMLSAQLDTLLRKQGYSKGSIGARMAALYKNPDQLYPNTDAGKREAIAYCNDRLAAIRAKLPSVFERMPPYGFEVRRVPAQTEAGAAAAFAQPPAIDGSRPGLVYFNLKDSADWPKFCLATTVYHEGLPGHQMESGLALSNTRLPLIRKMTSFSGYGEGWALYAEQLADEIGMYDDDPLGRLGYLKFQLFRANRCVVDTGIHHLRWTREQAIRHFIDAEGEAEGFATREVERYCVNPGQAASYKLGHSVFVDIRERAKAKMGTTFDLKAYHAAVLAYGRVPLDMLREIGDAWIAKG</sequence>